<evidence type="ECO:0000256" key="5">
    <source>
        <dbReference type="ARBA" id="ARBA00022452"/>
    </source>
</evidence>
<evidence type="ECO:0000259" key="13">
    <source>
        <dbReference type="Pfam" id="PF05662"/>
    </source>
</evidence>
<feature type="domain" description="Trimeric autotransporter adhesin YadA-like C-terminal membrane anchor" evidence="11">
    <location>
        <begin position="1333"/>
        <end position="1393"/>
    </location>
</feature>
<feature type="domain" description="Trimeric autotransporter adhesin YadA-like head" evidence="12">
    <location>
        <begin position="1145"/>
        <end position="1167"/>
    </location>
</feature>
<gene>
    <name evidence="14" type="ORF">JQU52_02530</name>
</gene>
<feature type="domain" description="Trimeric autotransporter adhesin YadA-like stalk" evidence="13">
    <location>
        <begin position="893"/>
        <end position="933"/>
    </location>
</feature>
<dbReference type="Pfam" id="PF05662">
    <property type="entry name" value="YadA_stalk"/>
    <property type="match status" value="3"/>
</dbReference>
<evidence type="ECO:0000259" key="11">
    <source>
        <dbReference type="Pfam" id="PF03895"/>
    </source>
</evidence>
<organism evidence="14 15">
    <name type="scientific">Paralysiella testudinis</name>
    <dbReference type="NCBI Taxonomy" id="2809020"/>
    <lineage>
        <taxon>Bacteria</taxon>
        <taxon>Pseudomonadati</taxon>
        <taxon>Pseudomonadota</taxon>
        <taxon>Betaproteobacteria</taxon>
        <taxon>Neisseriales</taxon>
        <taxon>Neisseriaceae</taxon>
        <taxon>Paralysiella</taxon>
    </lineage>
</organism>
<dbReference type="KEGG" id="ptes:JQU52_02530"/>
<keyword evidence="6" id="KW-0812">Transmembrane</keyword>
<dbReference type="Pfam" id="PF03895">
    <property type="entry name" value="YadA_anchor"/>
    <property type="match status" value="1"/>
</dbReference>
<dbReference type="CDD" id="cd12820">
    <property type="entry name" value="LbR_YadA-like"/>
    <property type="match status" value="1"/>
</dbReference>
<evidence type="ECO:0000256" key="8">
    <source>
        <dbReference type="ARBA" id="ARBA00022927"/>
    </source>
</evidence>
<reference evidence="14" key="1">
    <citation type="submission" date="2021-02" db="EMBL/GenBank/DDBJ databases">
        <title>Neisseriaceae sp. 26B isolated from the cloaca of a Common Toad-headed Turtle (Mesoclemmys nasuta).</title>
        <authorList>
            <person name="Spergser J."/>
            <person name="Busse H.-J."/>
        </authorList>
    </citation>
    <scope>NUCLEOTIDE SEQUENCE</scope>
    <source>
        <strain evidence="14">26B</strain>
    </source>
</reference>
<feature type="domain" description="Trimeric autotransporter adhesin YadA-like head" evidence="12">
    <location>
        <begin position="1012"/>
        <end position="1033"/>
    </location>
</feature>
<evidence type="ECO:0000256" key="2">
    <source>
        <dbReference type="ARBA" id="ARBA00004442"/>
    </source>
</evidence>
<evidence type="ECO:0000256" key="6">
    <source>
        <dbReference type="ARBA" id="ARBA00022692"/>
    </source>
</evidence>
<keyword evidence="5" id="KW-1134">Transmembrane beta strand</keyword>
<evidence type="ECO:0000313" key="15">
    <source>
        <dbReference type="Proteomes" id="UP000653156"/>
    </source>
</evidence>
<dbReference type="RefSeq" id="WP_230339592.1">
    <property type="nucleotide sequence ID" value="NZ_CP069798.1"/>
</dbReference>
<protein>
    <submittedName>
        <fullName evidence="14">YadA-like family protein</fullName>
    </submittedName>
</protein>
<dbReference type="SUPFAM" id="SSF101967">
    <property type="entry name" value="Adhesin YadA, collagen-binding domain"/>
    <property type="match status" value="2"/>
</dbReference>
<evidence type="ECO:0000256" key="10">
    <source>
        <dbReference type="ARBA" id="ARBA00023237"/>
    </source>
</evidence>
<feature type="domain" description="Trimeric autotransporter adhesin YadA-like stalk" evidence="13">
    <location>
        <begin position="1283"/>
        <end position="1320"/>
    </location>
</feature>
<dbReference type="Proteomes" id="UP000653156">
    <property type="component" value="Chromosome"/>
</dbReference>
<feature type="domain" description="Trimeric autotransporter adhesin YadA-like stalk" evidence="13">
    <location>
        <begin position="1211"/>
        <end position="1255"/>
    </location>
</feature>
<evidence type="ECO:0000313" key="14">
    <source>
        <dbReference type="EMBL" id="QRQ82310.1"/>
    </source>
</evidence>
<evidence type="ECO:0000256" key="9">
    <source>
        <dbReference type="ARBA" id="ARBA00023136"/>
    </source>
</evidence>
<dbReference type="GO" id="GO:0009279">
    <property type="term" value="C:cell outer membrane"/>
    <property type="evidence" value="ECO:0007669"/>
    <property type="project" value="UniProtKB-SubCell"/>
</dbReference>
<keyword evidence="9" id="KW-0472">Membrane</keyword>
<dbReference type="GO" id="GO:0009986">
    <property type="term" value="C:cell surface"/>
    <property type="evidence" value="ECO:0007669"/>
    <property type="project" value="UniProtKB-SubCell"/>
</dbReference>
<feature type="domain" description="Trimeric autotransporter adhesin YadA-like head" evidence="12">
    <location>
        <begin position="1048"/>
        <end position="1073"/>
    </location>
</feature>
<dbReference type="InterPro" id="IPR011049">
    <property type="entry name" value="Serralysin-like_metalloprot_C"/>
</dbReference>
<keyword evidence="10" id="KW-0998">Cell outer membrane</keyword>
<dbReference type="Gene3D" id="2.20.70.140">
    <property type="match status" value="1"/>
</dbReference>
<evidence type="ECO:0000256" key="7">
    <source>
        <dbReference type="ARBA" id="ARBA00022729"/>
    </source>
</evidence>
<keyword evidence="15" id="KW-1185">Reference proteome</keyword>
<evidence type="ECO:0000256" key="3">
    <source>
        <dbReference type="ARBA" id="ARBA00005848"/>
    </source>
</evidence>
<proteinExistence type="inferred from homology"/>
<accession>A0A892ZIK8</accession>
<dbReference type="Pfam" id="PF05658">
    <property type="entry name" value="YadA_head"/>
    <property type="match status" value="3"/>
</dbReference>
<dbReference type="InterPro" id="IPR005594">
    <property type="entry name" value="YadA_C"/>
</dbReference>
<sequence>MAAPTGGSDATNKTYVDNQVTGAVGNVALNTAGDTGTGSVNLKTESLAVKGTANQIESVAAAQGITLKLSDKVTASLGKADNAVQYDATGKDSVTFASATAPTAVTKNADGTFTAMSGGTSLNNVASAGTISDPANAYKAVNAGDLNNQIAGITNSGLKFGANAGDVYTAKLGSTVNVKGADANKDFTKFDGGNNIMTQVDNTGLIRVALAKELAVDKVTLGKDAAGNTTVLSPSGTVVSNADGRSSTYGLDGLTVKGTDGKTLSSVGKDGVSTTGTVKVVDAADPTKTIAQLDNTALAVKGADGKNTTSVNEAINALNTAQATANDFAVQYDKTADGKPNKDSVTFASATAPTAVTKNADGTFTAMSGGTSLNNVASAGTISDPANAYKAVNAGDLNNQIAGITNSGLKFGANAGDVYTAKLGSTVNVKGADANKDFTKFDGGNNIMTQVDNTGLIRVALAKELAVDKVTLGKDAAGNTTVLSPSGTVVSNADGRSSTYGLDGLTVKGTDGKTLSSVGKDGVSTTGTVKVVDAADQTKTIAQLDNTALAVKGADGKNTTSVNEAINALNTAQATANDFAVQYDKTADGKPNKDSVTFASATAPTAVTKNADGTFTAMSGGTSLNNVASAGTISDPANAYKAVNAGDLNNQIAGITNSGLKFGANAGDVYTAKLGSTVNVKGADANKDFTKFDGGNNIMTQVDNTGLIRVALAKELAVDKVTLGKDAAGNTTVLSPSGTVVSNADGRSSTYGLDGLTVKGTDGKTLSSVGKDGVSTTGTVKVVDGEGKTVAQLDGSKMTVGGNATISINDAINKLDSAVTAAGKPTTVVAGLNMVVEEGKNASGGAQYTVKTSDKLNVTSITAGNTTVDGGGLTIKDGPSVTTKGIDAGGKAISNVADAVKAGDAVNKGQMDAAIKGVNSSVTNITNNVSNINTTIGGDTYIGKDGALTDAGKQALQTYDVKGQTTTNNTNVIAAVKNMNEGGIKFFHTNDGTNMGAADGQNKVDSSAQVSYSTAIGIGSVAGGVNSVAMGNASIKNGVAVDAERTKATGDAAIAIGKGARAVGDNSISIGTGNVVSGKNAGAIGDPSYIAGDSSYAIGNDNKIGASSKNVFILGNNVNIGANGVQTGVDANGNPVYAATADVSGAVALGDGTSVTTKDSVALGSGAAAGVVHTTAAGGNYTYKGGNDANVAGTKDAVGVVSVGKEGQTRQIQNVAAGVVSATSTDAINGSQLYYTNKAVEAVASGQAGIVQYSDANNPTQGGGAPSNDVTLVGADNKAPVVIHNVGAGTAATDAANLGQVQAMGNELAGRIDKVERNASAGVAQAIATAGLPQAYLPGKSMMAIGGGYYQGEAGYAVGFSTISDSGNWVIKATGSGNSRGNFGASVGAGYQW</sequence>
<dbReference type="InterPro" id="IPR045584">
    <property type="entry name" value="Pilin-like"/>
</dbReference>
<evidence type="ECO:0000256" key="4">
    <source>
        <dbReference type="ARBA" id="ARBA00022448"/>
    </source>
</evidence>
<comment type="similarity">
    <text evidence="3">Belongs to the autotransporter-2 (AT-2) (TC 1.B.40) family.</text>
</comment>
<dbReference type="Gene3D" id="2.150.10.10">
    <property type="entry name" value="Serralysin-like metalloprotease, C-terminal"/>
    <property type="match status" value="2"/>
</dbReference>
<keyword evidence="7" id="KW-0732">Signal</keyword>
<keyword evidence="4" id="KW-0813">Transport</keyword>
<name>A0A892ZIK8_9NEIS</name>
<dbReference type="InterPro" id="IPR008635">
    <property type="entry name" value="Coiled_stalk_dom"/>
</dbReference>
<evidence type="ECO:0000259" key="12">
    <source>
        <dbReference type="Pfam" id="PF05658"/>
    </source>
</evidence>
<dbReference type="InterPro" id="IPR008640">
    <property type="entry name" value="Adhesin_Head_dom"/>
</dbReference>
<dbReference type="SUPFAM" id="SSF54523">
    <property type="entry name" value="Pili subunits"/>
    <property type="match status" value="1"/>
</dbReference>
<keyword evidence="8" id="KW-0653">Protein transport</keyword>
<comment type="subcellular location">
    <subcellularLocation>
        <location evidence="2">Cell outer membrane</location>
    </subcellularLocation>
    <subcellularLocation>
        <location evidence="1">Cell surface</location>
    </subcellularLocation>
</comment>
<dbReference type="GO" id="GO:0015031">
    <property type="term" value="P:protein transport"/>
    <property type="evidence" value="ECO:0007669"/>
    <property type="project" value="UniProtKB-KW"/>
</dbReference>
<dbReference type="Gene3D" id="3.30.1300.30">
    <property type="entry name" value="GSPII I/J protein-like"/>
    <property type="match status" value="1"/>
</dbReference>
<evidence type="ECO:0000256" key="1">
    <source>
        <dbReference type="ARBA" id="ARBA00004241"/>
    </source>
</evidence>
<dbReference type="EMBL" id="CP069798">
    <property type="protein sequence ID" value="QRQ82310.1"/>
    <property type="molecule type" value="Genomic_DNA"/>
</dbReference>